<reference evidence="3" key="1">
    <citation type="submission" date="2016-01" db="EMBL/GenBank/DDBJ databases">
        <authorList>
            <person name="Peeters C."/>
        </authorList>
    </citation>
    <scope>NUCLEOTIDE SEQUENCE [LARGE SCALE GENOMIC DNA]</scope>
    <source>
        <strain evidence="3">LMG 29326</strain>
    </source>
</reference>
<evidence type="ECO:0008006" key="5">
    <source>
        <dbReference type="Google" id="ProtNLM"/>
    </source>
</evidence>
<protein>
    <recommendedName>
        <fullName evidence="5">Lipoprotein</fullName>
    </recommendedName>
</protein>
<comment type="caution">
    <text evidence="3">The sequence shown here is derived from an EMBL/GenBank/DDBJ whole genome shotgun (WGS) entry which is preliminary data.</text>
</comment>
<keyword evidence="2" id="KW-0732">Signal</keyword>
<name>A0A157ZMG9_9BURK</name>
<feature type="chain" id="PRO_5007619504" description="Lipoprotein" evidence="2">
    <location>
        <begin position="21"/>
        <end position="180"/>
    </location>
</feature>
<feature type="signal peptide" evidence="2">
    <location>
        <begin position="1"/>
        <end position="20"/>
    </location>
</feature>
<organism evidence="3 4">
    <name type="scientific">Caballeronia ptereochthonis</name>
    <dbReference type="NCBI Taxonomy" id="1777144"/>
    <lineage>
        <taxon>Bacteria</taxon>
        <taxon>Pseudomonadati</taxon>
        <taxon>Pseudomonadota</taxon>
        <taxon>Betaproteobacteria</taxon>
        <taxon>Burkholderiales</taxon>
        <taxon>Burkholderiaceae</taxon>
        <taxon>Caballeronia</taxon>
    </lineage>
</organism>
<evidence type="ECO:0000256" key="1">
    <source>
        <dbReference type="SAM" id="MobiDB-lite"/>
    </source>
</evidence>
<feature type="compositionally biased region" description="Pro residues" evidence="1">
    <location>
        <begin position="75"/>
        <end position="85"/>
    </location>
</feature>
<dbReference type="OrthoDB" id="9132841at2"/>
<sequence length="180" mass="18153">MRLSTCAGIALLAACGAASAQQPLTLPGRSQSSWQQSVDTAACYAFANQTTKVNMARESQAPPRNTERETRTLTPPRPVEPPLPPVASGARAASAAAPASGASAAVAASGASAATVASASAPHGASAAMPASSVAAASGASDAILGGDMKMPPLPPPEPPMVRYWRAYSDCMQNRGYFVR</sequence>
<evidence type="ECO:0000313" key="4">
    <source>
        <dbReference type="Proteomes" id="UP000054978"/>
    </source>
</evidence>
<keyword evidence="4" id="KW-1185">Reference proteome</keyword>
<gene>
    <name evidence="3" type="ORF">AWB83_00753</name>
</gene>
<proteinExistence type="predicted"/>
<dbReference type="STRING" id="1777144.AWB83_00753"/>
<dbReference type="RefSeq" id="WP_087042926.1">
    <property type="nucleotide sequence ID" value="NZ_FCOB02000003.1"/>
</dbReference>
<feature type="region of interest" description="Disordered" evidence="1">
    <location>
        <begin position="54"/>
        <end position="94"/>
    </location>
</feature>
<dbReference type="AlphaFoldDB" id="A0A157ZMG9"/>
<dbReference type="EMBL" id="FCOB02000003">
    <property type="protein sequence ID" value="SAK46681.1"/>
    <property type="molecule type" value="Genomic_DNA"/>
</dbReference>
<accession>A0A157ZMG9</accession>
<dbReference type="PROSITE" id="PS51257">
    <property type="entry name" value="PROKAR_LIPOPROTEIN"/>
    <property type="match status" value="1"/>
</dbReference>
<dbReference type="Proteomes" id="UP000054978">
    <property type="component" value="Unassembled WGS sequence"/>
</dbReference>
<evidence type="ECO:0000256" key="2">
    <source>
        <dbReference type="SAM" id="SignalP"/>
    </source>
</evidence>
<evidence type="ECO:0000313" key="3">
    <source>
        <dbReference type="EMBL" id="SAK46681.1"/>
    </source>
</evidence>